<accession>A0A1C7MWW9</accession>
<evidence type="ECO:0000313" key="1">
    <source>
        <dbReference type="EMBL" id="OBZ81327.1"/>
    </source>
</evidence>
<dbReference type="AlphaFoldDB" id="A0A1C7MWW9"/>
<dbReference type="InParanoid" id="A0A1C7MWW9"/>
<organism evidence="1 2">
    <name type="scientific">Choanephora cucurbitarum</name>
    <dbReference type="NCBI Taxonomy" id="101091"/>
    <lineage>
        <taxon>Eukaryota</taxon>
        <taxon>Fungi</taxon>
        <taxon>Fungi incertae sedis</taxon>
        <taxon>Mucoromycota</taxon>
        <taxon>Mucoromycotina</taxon>
        <taxon>Mucoromycetes</taxon>
        <taxon>Mucorales</taxon>
        <taxon>Mucorineae</taxon>
        <taxon>Choanephoraceae</taxon>
        <taxon>Choanephoroideae</taxon>
        <taxon>Choanephora</taxon>
    </lineage>
</organism>
<reference evidence="1 2" key="1">
    <citation type="submission" date="2016-03" db="EMBL/GenBank/DDBJ databases">
        <title>Choanephora cucurbitarum.</title>
        <authorList>
            <person name="Min B."/>
            <person name="Park H."/>
            <person name="Park J.-H."/>
            <person name="Shin H.-D."/>
            <person name="Choi I.-G."/>
        </authorList>
    </citation>
    <scope>NUCLEOTIDE SEQUENCE [LARGE SCALE GENOMIC DNA]</scope>
    <source>
        <strain evidence="1 2">KUS-F28377</strain>
    </source>
</reference>
<gene>
    <name evidence="1" type="ORF">A0J61_10624</name>
</gene>
<name>A0A1C7MWW9_9FUNG</name>
<dbReference type="OrthoDB" id="2275976at2759"/>
<protein>
    <submittedName>
        <fullName evidence="1">Uncharacterized protein</fullName>
    </submittedName>
</protein>
<sequence>MAQYAVNAQFRHLHSTRAFTAMFFRQPNPLTDYTKVEPTLSFEKSEHKRINEQLKHVKEVVVPALHEHIKDRQQTDHQKYLKSHNIRADKYPLHSKVMIVNVNRNGKTEPRY</sequence>
<dbReference type="Proteomes" id="UP000093000">
    <property type="component" value="Unassembled WGS sequence"/>
</dbReference>
<keyword evidence="2" id="KW-1185">Reference proteome</keyword>
<proteinExistence type="predicted"/>
<dbReference type="EMBL" id="LUGH01001275">
    <property type="protein sequence ID" value="OBZ81327.1"/>
    <property type="molecule type" value="Genomic_DNA"/>
</dbReference>
<comment type="caution">
    <text evidence="1">The sequence shown here is derived from an EMBL/GenBank/DDBJ whole genome shotgun (WGS) entry which is preliminary data.</text>
</comment>
<dbReference type="STRING" id="101091.A0A1C7MWW9"/>
<evidence type="ECO:0000313" key="2">
    <source>
        <dbReference type="Proteomes" id="UP000093000"/>
    </source>
</evidence>
<feature type="non-terminal residue" evidence="1">
    <location>
        <position position="112"/>
    </location>
</feature>